<dbReference type="Proteomes" id="UP000683511">
    <property type="component" value="Chromosome"/>
</dbReference>
<dbReference type="KEGG" id="rsin:B6N60_05234"/>
<proteinExistence type="predicted"/>
<reference evidence="1" key="1">
    <citation type="submission" date="2017-04" db="EMBL/GenBank/DDBJ databases">
        <title>Genome deletions in a multicellular cyanobacterial endosymbiont for morphological adaptation in marine diatoms.</title>
        <authorList>
            <person name="Wang Y."/>
            <person name="Gao H."/>
            <person name="Li R."/>
            <person name="Xu X."/>
        </authorList>
    </citation>
    <scope>NUCLEOTIDE SEQUENCE</scope>
    <source>
        <strain evidence="1">FACHB 800</strain>
    </source>
</reference>
<organism evidence="1 2">
    <name type="scientific">Richelia sinica FACHB-800</name>
    <dbReference type="NCBI Taxonomy" id="1357546"/>
    <lineage>
        <taxon>Bacteria</taxon>
        <taxon>Bacillati</taxon>
        <taxon>Cyanobacteriota</taxon>
        <taxon>Cyanophyceae</taxon>
        <taxon>Nostocales</taxon>
        <taxon>Nostocaceae</taxon>
        <taxon>Richelia</taxon>
    </lineage>
</organism>
<dbReference type="EMBL" id="CP021056">
    <property type="protein sequence ID" value="QXE26501.1"/>
    <property type="molecule type" value="Genomic_DNA"/>
</dbReference>
<name>A0A975TEE0_9NOST</name>
<gene>
    <name evidence="1" type="ORF">B6N60_05234</name>
</gene>
<keyword evidence="2" id="KW-1185">Reference proteome</keyword>
<sequence>MKTIHYQGWKIEIYQFFAKNRFEVICYTPGGNKLDYSQISLRCWFKEEFAIDEAKEFIDLIISKHNFHSIPSANWDGFDLYKSQQSDLSKLAG</sequence>
<accession>A0A975TEE0</accession>
<protein>
    <submittedName>
        <fullName evidence="1">Uncharacterized protein</fullName>
    </submittedName>
</protein>
<evidence type="ECO:0000313" key="1">
    <source>
        <dbReference type="EMBL" id="QXE26501.1"/>
    </source>
</evidence>
<evidence type="ECO:0000313" key="2">
    <source>
        <dbReference type="Proteomes" id="UP000683511"/>
    </source>
</evidence>
<dbReference type="AlphaFoldDB" id="A0A975TEE0"/>